<dbReference type="PANTHER" id="PTHR48218:SF3">
    <property type="entry name" value="OS07G0170800 PROTEIN"/>
    <property type="match status" value="1"/>
</dbReference>
<dbReference type="EMBL" id="KQ965736">
    <property type="protein sequence ID" value="KXS20192.1"/>
    <property type="molecule type" value="Genomic_DNA"/>
</dbReference>
<reference evidence="1 2" key="1">
    <citation type="journal article" date="2015" name="Genome Biol. Evol.">
        <title>Phylogenomic analyses indicate that early fungi evolved digesting cell walls of algal ancestors of land plants.</title>
        <authorList>
            <person name="Chang Y."/>
            <person name="Wang S."/>
            <person name="Sekimoto S."/>
            <person name="Aerts A.L."/>
            <person name="Choi C."/>
            <person name="Clum A."/>
            <person name="LaButti K.M."/>
            <person name="Lindquist E.A."/>
            <person name="Yee Ngan C."/>
            <person name="Ohm R.A."/>
            <person name="Salamov A.A."/>
            <person name="Grigoriev I.V."/>
            <person name="Spatafora J.W."/>
            <person name="Berbee M.L."/>
        </authorList>
    </citation>
    <scope>NUCLEOTIDE SEQUENCE [LARGE SCALE GENOMIC DNA]</scope>
    <source>
        <strain evidence="1 2">JEL478</strain>
    </source>
</reference>
<sequence length="330" mass="37778">MMTADLAPFQLLSELPGELALACVLQLAHDARSLLVLSRVSRLCARLANDEACWRKCYEHLIAGKCGGVSIPPARELHPFVDWSMQETLLKSISIKEIKQLLRRRQFMRIPEAASQQEVAGALERFELLALLRKSFPAWLAPPLSVARYGASRLLWSSKYKLSYAAAIQDGKRTFITAFELCNPEWRFTFSRAAMQNQQAQNGSTQNVVTWSVLEVDGSYKSGLIREGHAMEWQFLGEPEGSIIHPKEGLSSIREEHEKKRRGLHVSRRRRAVQIEHYPALRITRTPDWRWVLQNEMALLTSTETSRILPDNPELWERFSRWPTENEGDA</sequence>
<keyword evidence="2" id="KW-1185">Reference proteome</keyword>
<evidence type="ECO:0000313" key="1">
    <source>
        <dbReference type="EMBL" id="KXS20192.1"/>
    </source>
</evidence>
<dbReference type="AlphaFoldDB" id="A0A139ATY1"/>
<protein>
    <recommendedName>
        <fullName evidence="3">F-box domain-containing protein</fullName>
    </recommendedName>
</protein>
<dbReference type="InterPro" id="IPR036047">
    <property type="entry name" value="F-box-like_dom_sf"/>
</dbReference>
<name>A0A139ATY1_GONPJ</name>
<evidence type="ECO:0000313" key="2">
    <source>
        <dbReference type="Proteomes" id="UP000070544"/>
    </source>
</evidence>
<evidence type="ECO:0008006" key="3">
    <source>
        <dbReference type="Google" id="ProtNLM"/>
    </source>
</evidence>
<dbReference type="PANTHER" id="PTHR48218">
    <property type="entry name" value="F-BOX DOMAIN CONTAINING PROTEIN"/>
    <property type="match status" value="1"/>
</dbReference>
<proteinExistence type="predicted"/>
<dbReference type="Proteomes" id="UP000070544">
    <property type="component" value="Unassembled WGS sequence"/>
</dbReference>
<organism evidence="1 2">
    <name type="scientific">Gonapodya prolifera (strain JEL478)</name>
    <name type="common">Monoblepharis prolifera</name>
    <dbReference type="NCBI Taxonomy" id="1344416"/>
    <lineage>
        <taxon>Eukaryota</taxon>
        <taxon>Fungi</taxon>
        <taxon>Fungi incertae sedis</taxon>
        <taxon>Chytridiomycota</taxon>
        <taxon>Chytridiomycota incertae sedis</taxon>
        <taxon>Monoblepharidomycetes</taxon>
        <taxon>Monoblepharidales</taxon>
        <taxon>Gonapodyaceae</taxon>
        <taxon>Gonapodya</taxon>
    </lineage>
</organism>
<dbReference type="OrthoDB" id="3219396at2759"/>
<accession>A0A139ATY1</accession>
<gene>
    <name evidence="1" type="ORF">M427DRAFT_404234</name>
</gene>
<dbReference type="Gene3D" id="1.20.1280.50">
    <property type="match status" value="1"/>
</dbReference>
<dbReference type="SUPFAM" id="SSF81383">
    <property type="entry name" value="F-box domain"/>
    <property type="match status" value="1"/>
</dbReference>